<sequence length="425" mass="47040">MKSYIRQEERSADQRRAADRGGVFSPACSSQTCKMSYAMRGDRGRGRGGRFGSRGGLVQGYRPFVPHIPFDFYVCEMAFPRVKPAPDETAFSECLLKRNQDLSPTPVEQASILSLVTKINNVIDNLIVAPGNFEVQIEEVRQVGSYKKGTMTTGHNVADLVVILKILPTLEAVAALGNKVVDTLRTQDPSEVLSMLTNETGFEISSADATVKILITTVPPNLRKLDPELHLDIKVLQSALAAIRHARWFEENASQSTVKVLIRLLKDLRVRFAGFEPLTPWILDLLGHSAVMNNPSRQPLPLNVAYRRCLQMLAAGLFLPGSVGITDPCESGNFRVHTVMTLEQQDMVCFTAQTLVRVLSHGGYRKILGLEGDASYLTTEMSTWDGVIVTPSEKAYEKPPERKEEEDEALEEGGEGEDESMETQE</sequence>
<evidence type="ECO:0000256" key="4">
    <source>
        <dbReference type="ARBA" id="ARBA00023159"/>
    </source>
</evidence>
<dbReference type="FunFam" id="1.10.1410.40:FF:000004">
    <property type="entry name" value="Interleukin enhancer-binding factor 2"/>
    <property type="match status" value="1"/>
</dbReference>
<keyword evidence="3" id="KW-0238">DNA-binding</keyword>
<dbReference type="InterPro" id="IPR052134">
    <property type="entry name" value="ILF2"/>
</dbReference>
<feature type="compositionally biased region" description="Acidic residues" evidence="7">
    <location>
        <begin position="404"/>
        <end position="425"/>
    </location>
</feature>
<comment type="subcellular location">
    <subcellularLocation>
        <location evidence="1">Nucleus</location>
    </subcellularLocation>
</comment>
<dbReference type="SUPFAM" id="SSF81301">
    <property type="entry name" value="Nucleotidyltransferase"/>
    <property type="match status" value="1"/>
</dbReference>
<feature type="compositionally biased region" description="Basic and acidic residues" evidence="7">
    <location>
        <begin position="394"/>
        <end position="403"/>
    </location>
</feature>
<dbReference type="RefSeq" id="XP_026099488.1">
    <property type="nucleotide sequence ID" value="XM_026243703.1"/>
</dbReference>
<dbReference type="OrthoDB" id="5775647at2759"/>
<dbReference type="Proteomes" id="UP000515129">
    <property type="component" value="Unplaced"/>
</dbReference>
<proteinExistence type="predicted"/>
<keyword evidence="5" id="KW-0804">Transcription</keyword>
<dbReference type="AlphaFoldDB" id="A0A6P6MSZ6"/>
<feature type="region of interest" description="Disordered" evidence="7">
    <location>
        <begin position="1"/>
        <end position="24"/>
    </location>
</feature>
<keyword evidence="4" id="KW-0010">Activator</keyword>
<dbReference type="InterPro" id="IPR049401">
    <property type="entry name" value="DZF_dom_N"/>
</dbReference>
<organism evidence="9 10">
    <name type="scientific">Carassius auratus</name>
    <name type="common">Goldfish</name>
    <dbReference type="NCBI Taxonomy" id="7957"/>
    <lineage>
        <taxon>Eukaryota</taxon>
        <taxon>Metazoa</taxon>
        <taxon>Chordata</taxon>
        <taxon>Craniata</taxon>
        <taxon>Vertebrata</taxon>
        <taxon>Euteleostomi</taxon>
        <taxon>Actinopterygii</taxon>
        <taxon>Neopterygii</taxon>
        <taxon>Teleostei</taxon>
        <taxon>Ostariophysi</taxon>
        <taxon>Cypriniformes</taxon>
        <taxon>Cyprinidae</taxon>
        <taxon>Cyprininae</taxon>
        <taxon>Carassius</taxon>
    </lineage>
</organism>
<dbReference type="PANTHER" id="PTHR46447:SF1">
    <property type="entry name" value="INTERLEUKIN ENHANCER-BINDING FACTOR 2"/>
    <property type="match status" value="1"/>
</dbReference>
<dbReference type="Gene3D" id="1.10.1410.40">
    <property type="match status" value="1"/>
</dbReference>
<evidence type="ECO:0000256" key="6">
    <source>
        <dbReference type="ARBA" id="ARBA00023242"/>
    </source>
</evidence>
<evidence type="ECO:0000256" key="7">
    <source>
        <dbReference type="SAM" id="MobiDB-lite"/>
    </source>
</evidence>
<dbReference type="InterPro" id="IPR043519">
    <property type="entry name" value="NT_sf"/>
</dbReference>
<dbReference type="SMART" id="SM00572">
    <property type="entry name" value="DZF"/>
    <property type="match status" value="1"/>
</dbReference>
<accession>A0A6P6MSZ6</accession>
<dbReference type="GO" id="GO:0045893">
    <property type="term" value="P:positive regulation of DNA-templated transcription"/>
    <property type="evidence" value="ECO:0007669"/>
    <property type="project" value="TreeGrafter"/>
</dbReference>
<feature type="region of interest" description="Disordered" evidence="7">
    <location>
        <begin position="388"/>
        <end position="425"/>
    </location>
</feature>
<dbReference type="Pfam" id="PF07528">
    <property type="entry name" value="DZF_N"/>
    <property type="match status" value="1"/>
</dbReference>
<evidence type="ECO:0000313" key="9">
    <source>
        <dbReference type="Proteomes" id="UP000515129"/>
    </source>
</evidence>
<feature type="domain" description="DZF" evidence="8">
    <location>
        <begin position="62"/>
        <end position="409"/>
    </location>
</feature>
<dbReference type="GO" id="GO:0003725">
    <property type="term" value="F:double-stranded RNA binding"/>
    <property type="evidence" value="ECO:0007669"/>
    <property type="project" value="TreeGrafter"/>
</dbReference>
<feature type="compositionally biased region" description="Basic and acidic residues" evidence="7">
    <location>
        <begin position="1"/>
        <end position="19"/>
    </location>
</feature>
<reference evidence="10" key="1">
    <citation type="submission" date="2025-08" db="UniProtKB">
        <authorList>
            <consortium name="RefSeq"/>
        </authorList>
    </citation>
    <scope>IDENTIFICATION</scope>
    <source>
        <strain evidence="10">Wakin</strain>
        <tissue evidence="10">Muscle</tissue>
    </source>
</reference>
<keyword evidence="2" id="KW-0805">Transcription regulation</keyword>
<dbReference type="KEGG" id="caua:113070417"/>
<evidence type="ECO:0000259" key="8">
    <source>
        <dbReference type="PROSITE" id="PS51703"/>
    </source>
</evidence>
<protein>
    <submittedName>
        <fullName evidence="10">Interleukin enhancer-binding factor 2 homolog</fullName>
    </submittedName>
</protein>
<evidence type="ECO:0000256" key="3">
    <source>
        <dbReference type="ARBA" id="ARBA00023125"/>
    </source>
</evidence>
<dbReference type="Pfam" id="PF20965">
    <property type="entry name" value="DZF_C"/>
    <property type="match status" value="1"/>
</dbReference>
<dbReference type="PROSITE" id="PS51703">
    <property type="entry name" value="DZF"/>
    <property type="match status" value="1"/>
</dbReference>
<keyword evidence="9" id="KW-1185">Reference proteome</keyword>
<dbReference type="GO" id="GO:0005730">
    <property type="term" value="C:nucleolus"/>
    <property type="evidence" value="ECO:0007669"/>
    <property type="project" value="UniProtKB-ARBA"/>
</dbReference>
<dbReference type="Gene3D" id="3.30.460.10">
    <property type="entry name" value="Beta Polymerase, domain 2"/>
    <property type="match status" value="1"/>
</dbReference>
<dbReference type="GO" id="GO:0003677">
    <property type="term" value="F:DNA binding"/>
    <property type="evidence" value="ECO:0007669"/>
    <property type="project" value="UniProtKB-KW"/>
</dbReference>
<dbReference type="GeneID" id="113070417"/>
<keyword evidence="6" id="KW-0539">Nucleus</keyword>
<dbReference type="FunFam" id="3.30.460.10:FF:000093">
    <property type="entry name" value="Interleukin enhancer-binding factor 2"/>
    <property type="match status" value="1"/>
</dbReference>
<dbReference type="PANTHER" id="PTHR46447">
    <property type="entry name" value="INTERLEUKIN ENHANCER-BINDING FACTOR"/>
    <property type="match status" value="1"/>
</dbReference>
<evidence type="ECO:0000313" key="10">
    <source>
        <dbReference type="RefSeq" id="XP_026099488.1"/>
    </source>
</evidence>
<evidence type="ECO:0000256" key="2">
    <source>
        <dbReference type="ARBA" id="ARBA00023015"/>
    </source>
</evidence>
<dbReference type="InterPro" id="IPR049402">
    <property type="entry name" value="DZF_dom_C"/>
</dbReference>
<evidence type="ECO:0000256" key="5">
    <source>
        <dbReference type="ARBA" id="ARBA00023163"/>
    </source>
</evidence>
<dbReference type="GO" id="GO:0071013">
    <property type="term" value="C:catalytic step 2 spliceosome"/>
    <property type="evidence" value="ECO:0007669"/>
    <property type="project" value="TreeGrafter"/>
</dbReference>
<gene>
    <name evidence="10" type="primary">LOC113070417</name>
</gene>
<dbReference type="InterPro" id="IPR006561">
    <property type="entry name" value="DZF_dom"/>
</dbReference>
<evidence type="ECO:0000256" key="1">
    <source>
        <dbReference type="ARBA" id="ARBA00004123"/>
    </source>
</evidence>
<name>A0A6P6MSZ6_CARAU</name>
<dbReference type="FunFam" id="1.10.1410.40:FF:000010">
    <property type="entry name" value="Interleukin enhancer-binding factor 2"/>
    <property type="match status" value="1"/>
</dbReference>
<dbReference type="PROSITE" id="PS50152">
    <property type="entry name" value="25A_SYNTH_3"/>
    <property type="match status" value="1"/>
</dbReference>